<dbReference type="PANTHER" id="PTHR36159:SF1">
    <property type="entry name" value="RETROVIRUS-RELATED POL POLYPROTEIN FROM TRANSPOSON 412-LIKE PROTEIN"/>
    <property type="match status" value="1"/>
</dbReference>
<comment type="caution">
    <text evidence="2">The sequence shown here is derived from an EMBL/GenBank/DDBJ whole genome shotgun (WGS) entry which is preliminary data.</text>
</comment>
<gene>
    <name evidence="3" type="ORF">JYU34_004522</name>
    <name evidence="2" type="ORF">JYU34_006884</name>
</gene>
<evidence type="ECO:0000313" key="4">
    <source>
        <dbReference type="Proteomes" id="UP000823941"/>
    </source>
</evidence>
<evidence type="ECO:0000313" key="3">
    <source>
        <dbReference type="EMBL" id="KAG7309999.1"/>
    </source>
</evidence>
<feature type="domain" description="Double jelly roll-like" evidence="1">
    <location>
        <begin position="79"/>
        <end position="391"/>
    </location>
</feature>
<protein>
    <recommendedName>
        <fullName evidence="1">Double jelly roll-like domain-containing protein</fullName>
    </recommendedName>
</protein>
<evidence type="ECO:0000259" key="1">
    <source>
        <dbReference type="Pfam" id="PF21738"/>
    </source>
</evidence>
<sequence>MNMLNIIDPIAQDNSIESYQVHSYKPYINSFNTNDEIRIPINQQDLYVLPSASTIYIEGSVKVYRPNGDKKERVSVVEFVNNAILYLFQDIRYELNGVEVDRIKNAGITTTIKSLISMNENETKMSRLWGWDTDGIKNTKGFFSVCIPLNKVLGFAEDYNKIIMNCKHELILLRSNTNLNAVKLNTNEVLEDISINKIVWRVPHIKVSDRERVNLLRYLEKDRAISLAFRNWDLYEYPMLPRTTKHTWSVKTSSQLEKPRFIIIGLQTHRKNIGSGDMSQFDHCHLRDVKVFLNSTYFPYESLNINFADDKYLLLYELYAKFQQSYYGHRCAPLLSLKEFKDLCPLVVINCSRQNETLKTGPVDVRVELESDSEIPDQTSAYCLILNDCIVEYKPLSNIVKKIT</sequence>
<proteinExistence type="predicted"/>
<dbReference type="EMBL" id="JAHIBW010000006">
    <property type="protein sequence ID" value="KAG7309999.1"/>
    <property type="molecule type" value="Genomic_DNA"/>
</dbReference>
<dbReference type="Pfam" id="PF21738">
    <property type="entry name" value="DJR-like_dom"/>
    <property type="match status" value="1"/>
</dbReference>
<reference evidence="2 4" key="1">
    <citation type="submission" date="2021-06" db="EMBL/GenBank/DDBJ databases">
        <title>A haploid diamondback moth (Plutella xylostella L.) genome assembly resolves 31 chromosomes and identifies a diamide resistance mutation.</title>
        <authorList>
            <person name="Ward C.M."/>
            <person name="Perry K.D."/>
            <person name="Baker G."/>
            <person name="Powis K."/>
            <person name="Heckel D.G."/>
            <person name="Baxter S.W."/>
        </authorList>
    </citation>
    <scope>NUCLEOTIDE SEQUENCE [LARGE SCALE GENOMIC DNA]</scope>
    <source>
        <strain evidence="2 4">LV</strain>
        <tissue evidence="2">Single pupa</tissue>
    </source>
</reference>
<organism evidence="2 4">
    <name type="scientific">Plutella xylostella</name>
    <name type="common">Diamondback moth</name>
    <name type="synonym">Plutella maculipennis</name>
    <dbReference type="NCBI Taxonomy" id="51655"/>
    <lineage>
        <taxon>Eukaryota</taxon>
        <taxon>Metazoa</taxon>
        <taxon>Ecdysozoa</taxon>
        <taxon>Arthropoda</taxon>
        <taxon>Hexapoda</taxon>
        <taxon>Insecta</taxon>
        <taxon>Pterygota</taxon>
        <taxon>Neoptera</taxon>
        <taxon>Endopterygota</taxon>
        <taxon>Lepidoptera</taxon>
        <taxon>Glossata</taxon>
        <taxon>Ditrysia</taxon>
        <taxon>Yponomeutoidea</taxon>
        <taxon>Plutellidae</taxon>
        <taxon>Plutella</taxon>
    </lineage>
</organism>
<dbReference type="InterPro" id="IPR049512">
    <property type="entry name" value="DJR-like_dom"/>
</dbReference>
<accession>A0ABQ7QT38</accession>
<dbReference type="Proteomes" id="UP000823941">
    <property type="component" value="Chromosome 6"/>
</dbReference>
<dbReference type="Proteomes" id="UP000823941">
    <property type="component" value="Chromosome 9"/>
</dbReference>
<keyword evidence="4" id="KW-1185">Reference proteome</keyword>
<evidence type="ECO:0000313" key="2">
    <source>
        <dbReference type="EMBL" id="KAG7308214.1"/>
    </source>
</evidence>
<dbReference type="EMBL" id="JAHIBW010000009">
    <property type="protein sequence ID" value="KAG7308214.1"/>
    <property type="molecule type" value="Genomic_DNA"/>
</dbReference>
<name>A0ABQ7QT38_PLUXY</name>
<dbReference type="PANTHER" id="PTHR36159">
    <property type="entry name" value="PROTEIN CBG23766"/>
    <property type="match status" value="1"/>
</dbReference>